<dbReference type="Proteomes" id="UP001215598">
    <property type="component" value="Unassembled WGS sequence"/>
</dbReference>
<gene>
    <name evidence="2" type="ORF">B0H16DRAFT_1724207</name>
</gene>
<organism evidence="2 3">
    <name type="scientific">Mycena metata</name>
    <dbReference type="NCBI Taxonomy" id="1033252"/>
    <lineage>
        <taxon>Eukaryota</taxon>
        <taxon>Fungi</taxon>
        <taxon>Dikarya</taxon>
        <taxon>Basidiomycota</taxon>
        <taxon>Agaricomycotina</taxon>
        <taxon>Agaricomycetes</taxon>
        <taxon>Agaricomycetidae</taxon>
        <taxon>Agaricales</taxon>
        <taxon>Marasmiineae</taxon>
        <taxon>Mycenaceae</taxon>
        <taxon>Mycena</taxon>
    </lineage>
</organism>
<feature type="compositionally biased region" description="Low complexity" evidence="1">
    <location>
        <begin position="92"/>
        <end position="101"/>
    </location>
</feature>
<sequence length="226" mass="25416">MYLFGDTQRALYTPSAFSASKPAEIFVKVQRTSTVRRPLMIVCTYEAPNKGKMQYDGSYRSSLDSGPYRSSLDDAPPPYTKTEVHSTLKGNTPFSTTSRTPPSYPGARRNTYHVLQTKIVRDTTANELQEFVDMCIEFPDTPHALIGFSNESNIDSPQQLQMMDHYNSPFEVGKTVYCHGAISGIWEIGEVKGNNLKQNTYTVQLVNRVRPSLVDVEMDRGAIRQT</sequence>
<dbReference type="EMBL" id="JARKIB010000063">
    <property type="protein sequence ID" value="KAJ7751053.1"/>
    <property type="molecule type" value="Genomic_DNA"/>
</dbReference>
<protein>
    <submittedName>
        <fullName evidence="2">Uncharacterized protein</fullName>
    </submittedName>
</protein>
<evidence type="ECO:0000313" key="3">
    <source>
        <dbReference type="Proteomes" id="UP001215598"/>
    </source>
</evidence>
<comment type="caution">
    <text evidence="2">The sequence shown here is derived from an EMBL/GenBank/DDBJ whole genome shotgun (WGS) entry which is preliminary data.</text>
</comment>
<name>A0AAD7N8A8_9AGAR</name>
<evidence type="ECO:0000313" key="2">
    <source>
        <dbReference type="EMBL" id="KAJ7751053.1"/>
    </source>
</evidence>
<proteinExistence type="predicted"/>
<keyword evidence="3" id="KW-1185">Reference proteome</keyword>
<reference evidence="2" key="1">
    <citation type="submission" date="2023-03" db="EMBL/GenBank/DDBJ databases">
        <title>Massive genome expansion in bonnet fungi (Mycena s.s.) driven by repeated elements and novel gene families across ecological guilds.</title>
        <authorList>
            <consortium name="Lawrence Berkeley National Laboratory"/>
            <person name="Harder C.B."/>
            <person name="Miyauchi S."/>
            <person name="Viragh M."/>
            <person name="Kuo A."/>
            <person name="Thoen E."/>
            <person name="Andreopoulos B."/>
            <person name="Lu D."/>
            <person name="Skrede I."/>
            <person name="Drula E."/>
            <person name="Henrissat B."/>
            <person name="Morin E."/>
            <person name="Kohler A."/>
            <person name="Barry K."/>
            <person name="LaButti K."/>
            <person name="Morin E."/>
            <person name="Salamov A."/>
            <person name="Lipzen A."/>
            <person name="Mereny Z."/>
            <person name="Hegedus B."/>
            <person name="Baldrian P."/>
            <person name="Stursova M."/>
            <person name="Weitz H."/>
            <person name="Taylor A."/>
            <person name="Grigoriev I.V."/>
            <person name="Nagy L.G."/>
            <person name="Martin F."/>
            <person name="Kauserud H."/>
        </authorList>
    </citation>
    <scope>NUCLEOTIDE SEQUENCE</scope>
    <source>
        <strain evidence="2">CBHHK182m</strain>
    </source>
</reference>
<feature type="region of interest" description="Disordered" evidence="1">
    <location>
        <begin position="64"/>
        <end position="108"/>
    </location>
</feature>
<accession>A0AAD7N8A8</accession>
<evidence type="ECO:0000256" key="1">
    <source>
        <dbReference type="SAM" id="MobiDB-lite"/>
    </source>
</evidence>
<dbReference type="AlphaFoldDB" id="A0AAD7N8A8"/>